<organism evidence="1 2">
    <name type="scientific">Salmonella enterica subsp. enterica serovar Cubana str. 76814</name>
    <dbReference type="NCBI Taxonomy" id="1192560"/>
    <lineage>
        <taxon>Bacteria</taxon>
        <taxon>Pseudomonadati</taxon>
        <taxon>Pseudomonadota</taxon>
        <taxon>Gammaproteobacteria</taxon>
        <taxon>Enterobacterales</taxon>
        <taxon>Enterobacteriaceae</taxon>
        <taxon>Salmonella</taxon>
    </lineage>
</organism>
<evidence type="ECO:0000313" key="1">
    <source>
        <dbReference type="EMBL" id="ETA86395.1"/>
    </source>
</evidence>
<dbReference type="InterPro" id="IPR010391">
    <property type="entry name" value="DNA_damage-inducible_DinI-like"/>
</dbReference>
<dbReference type="HOGENOM" id="CLU_2248219_0_0_6"/>
<sequence>MVHALTDKTAKAKILYIQTVISGARMFVELVYDKRNVEGLEGASEIILAELTKRVHQIFPDAEVRVKPMQGNALNSDASKSDREKLNRMLEEMFEESDIWLVED</sequence>
<dbReference type="PANTHER" id="PTHR36572">
    <property type="entry name" value="DNA DAMAGE-INDUCIBLE PROTEIN I-RELATED"/>
    <property type="match status" value="1"/>
</dbReference>
<dbReference type="PATRIC" id="fig|1192560.4.peg.3451"/>
<evidence type="ECO:0000313" key="2">
    <source>
        <dbReference type="Proteomes" id="UP000018534"/>
    </source>
</evidence>
<proteinExistence type="predicted"/>
<dbReference type="PANTHER" id="PTHR36572:SF3">
    <property type="entry name" value="VIRULENCE PROTEIN MSGA"/>
    <property type="match status" value="1"/>
</dbReference>
<dbReference type="SUPFAM" id="SSF54857">
    <property type="entry name" value="DNA damage-inducible protein DinI"/>
    <property type="match status" value="1"/>
</dbReference>
<dbReference type="EMBL" id="AZGR01000077">
    <property type="protein sequence ID" value="ETA86395.1"/>
    <property type="molecule type" value="Genomic_DNA"/>
</dbReference>
<name>V7IJL6_SALET</name>
<comment type="caution">
    <text evidence="1">The sequence shown here is derived from an EMBL/GenBank/DDBJ whole genome shotgun (WGS) entry which is preliminary data.</text>
</comment>
<reference evidence="1 2" key="1">
    <citation type="journal article" date="2014" name="Genome Announc.">
        <title>Whole-Genome Sequencing of Salmonella enterica subsp. enterica Serovar Cubana Strains Isolated from Agricultural Sources.</title>
        <authorList>
            <person name="Benahmed F.H."/>
            <person name="Gopinath G.R."/>
            <person name="Wang H."/>
            <person name="Jean-Gilles Beaubrun J."/>
            <person name="Grim C."/>
            <person name="Cheng C.M."/>
            <person name="McClelland M."/>
            <person name="Ayers S."/>
            <person name="Abbott J."/>
            <person name="Desai P."/>
            <person name="Frye J.G."/>
            <person name="Weinstock G."/>
            <person name="Hammack T.S."/>
            <person name="Hanes D.E."/>
            <person name="Rasmussen M.A."/>
            <person name="Davidson M.K."/>
        </authorList>
    </citation>
    <scope>NUCLEOTIDE SEQUENCE [LARGE SCALE GENOMIC DNA]</scope>
    <source>
        <strain evidence="1">76814</strain>
    </source>
</reference>
<dbReference type="AlphaFoldDB" id="V7IJL6"/>
<dbReference type="Pfam" id="PF06183">
    <property type="entry name" value="DinI"/>
    <property type="match status" value="1"/>
</dbReference>
<protein>
    <submittedName>
        <fullName evidence="1">DinI-like family protein</fullName>
    </submittedName>
</protein>
<dbReference type="Proteomes" id="UP000018534">
    <property type="component" value="Unassembled WGS sequence"/>
</dbReference>
<accession>V7IJL6</accession>
<dbReference type="Gene3D" id="3.30.910.10">
    <property type="entry name" value="DinI-like"/>
    <property type="match status" value="1"/>
</dbReference>
<dbReference type="InterPro" id="IPR036687">
    <property type="entry name" value="DinI-like_sf"/>
</dbReference>
<gene>
    <name evidence="1" type="ORF">A628_03677</name>
</gene>